<comment type="caution">
    <text evidence="2">The sequence shown here is derived from an EMBL/GenBank/DDBJ whole genome shotgun (WGS) entry which is preliminary data.</text>
</comment>
<keyword evidence="1" id="KW-0472">Membrane</keyword>
<dbReference type="Proteomes" id="UP001257739">
    <property type="component" value="Unassembled WGS sequence"/>
</dbReference>
<dbReference type="EMBL" id="JAVDWH010000001">
    <property type="protein sequence ID" value="MDR7087718.1"/>
    <property type="molecule type" value="Genomic_DNA"/>
</dbReference>
<keyword evidence="1" id="KW-1133">Transmembrane helix</keyword>
<protein>
    <submittedName>
        <fullName evidence="2">Membrane protein</fullName>
    </submittedName>
</protein>
<evidence type="ECO:0000256" key="1">
    <source>
        <dbReference type="SAM" id="Phobius"/>
    </source>
</evidence>
<feature type="transmembrane region" description="Helical" evidence="1">
    <location>
        <begin position="100"/>
        <end position="123"/>
    </location>
</feature>
<feature type="transmembrane region" description="Helical" evidence="1">
    <location>
        <begin position="163"/>
        <end position="181"/>
    </location>
</feature>
<organism evidence="2 3">
    <name type="scientific">Aeromicrobium panaciterrae</name>
    <dbReference type="NCBI Taxonomy" id="363861"/>
    <lineage>
        <taxon>Bacteria</taxon>
        <taxon>Bacillati</taxon>
        <taxon>Actinomycetota</taxon>
        <taxon>Actinomycetes</taxon>
        <taxon>Propionibacteriales</taxon>
        <taxon>Nocardioidaceae</taxon>
        <taxon>Aeromicrobium</taxon>
    </lineage>
</organism>
<feature type="transmembrane region" description="Helical" evidence="1">
    <location>
        <begin position="7"/>
        <end position="28"/>
    </location>
</feature>
<accession>A0ABU1URF3</accession>
<reference evidence="2 3" key="1">
    <citation type="submission" date="2023-07" db="EMBL/GenBank/DDBJ databases">
        <title>Sorghum-associated microbial communities from plants grown in Nebraska, USA.</title>
        <authorList>
            <person name="Schachtman D."/>
        </authorList>
    </citation>
    <scope>NUCLEOTIDE SEQUENCE [LARGE SCALE GENOMIC DNA]</scope>
    <source>
        <strain evidence="2 3">BE248</strain>
    </source>
</reference>
<keyword evidence="1" id="KW-0812">Transmembrane</keyword>
<feature type="transmembrane region" description="Helical" evidence="1">
    <location>
        <begin position="130"/>
        <end position="151"/>
    </location>
</feature>
<keyword evidence="3" id="KW-1185">Reference proteome</keyword>
<gene>
    <name evidence="2" type="ORF">J2X11_002557</name>
</gene>
<name>A0ABU1URF3_9ACTN</name>
<sequence length="229" mass="23819">MKDLRKLVIWLIIGSFSVAALLGIVALLAGGTFGEAEAKVLLTTVIVGVESIAVLCYLSVAGRPTAIVGILGGLVSLVPFGLALWLTWLEGDGLDDEAVWQTFGVGVTIAASIAQACLLLAMAERKKFDWLLVSTLATIVIVAGMISLAIVDGADLGDGFWRTFGVVAILDVLGTVVIAAMKAFGRDQKPEGEPALLTAAIESRIATAAKERGVSPAALITEALDNFLK</sequence>
<dbReference type="RefSeq" id="WP_309971733.1">
    <property type="nucleotide sequence ID" value="NZ_JAVDWH010000001.1"/>
</dbReference>
<evidence type="ECO:0000313" key="3">
    <source>
        <dbReference type="Proteomes" id="UP001257739"/>
    </source>
</evidence>
<dbReference type="CDD" id="cd21631">
    <property type="entry name" value="RHH_CopG_NikR-like"/>
    <property type="match status" value="1"/>
</dbReference>
<evidence type="ECO:0000313" key="2">
    <source>
        <dbReference type="EMBL" id="MDR7087718.1"/>
    </source>
</evidence>
<proteinExistence type="predicted"/>
<feature type="transmembrane region" description="Helical" evidence="1">
    <location>
        <begin position="40"/>
        <end position="60"/>
    </location>
</feature>
<feature type="transmembrane region" description="Helical" evidence="1">
    <location>
        <begin position="67"/>
        <end position="88"/>
    </location>
</feature>